<dbReference type="InterPro" id="IPR044718">
    <property type="entry name" value="HOS1"/>
</dbReference>
<proteinExistence type="predicted"/>
<dbReference type="EMBL" id="CM007904">
    <property type="protein sequence ID" value="OTF96584.1"/>
    <property type="molecule type" value="Genomic_DNA"/>
</dbReference>
<accession>A0A251SCJ6</accession>
<name>A0A251SCJ6_HELAN</name>
<dbReference type="InParanoid" id="A0A251SCJ6"/>
<keyword evidence="3" id="KW-1185">Reference proteome</keyword>
<organism evidence="2 3">
    <name type="scientific">Helianthus annuus</name>
    <name type="common">Common sunflower</name>
    <dbReference type="NCBI Taxonomy" id="4232"/>
    <lineage>
        <taxon>Eukaryota</taxon>
        <taxon>Viridiplantae</taxon>
        <taxon>Streptophyta</taxon>
        <taxon>Embryophyta</taxon>
        <taxon>Tracheophyta</taxon>
        <taxon>Spermatophyta</taxon>
        <taxon>Magnoliopsida</taxon>
        <taxon>eudicotyledons</taxon>
        <taxon>Gunneridae</taxon>
        <taxon>Pentapetalae</taxon>
        <taxon>asterids</taxon>
        <taxon>campanulids</taxon>
        <taxon>Asterales</taxon>
        <taxon>Asteraceae</taxon>
        <taxon>Asteroideae</taxon>
        <taxon>Heliantheae alliance</taxon>
        <taxon>Heliantheae</taxon>
        <taxon>Helianthus</taxon>
    </lineage>
</organism>
<reference evidence="2" key="2">
    <citation type="submission" date="2017-02" db="EMBL/GenBank/DDBJ databases">
        <title>Sunflower complete genome.</title>
        <authorList>
            <person name="Langlade N."/>
            <person name="Munos S."/>
        </authorList>
    </citation>
    <scope>NUCLEOTIDE SEQUENCE [LARGE SCALE GENOMIC DNA]</scope>
    <source>
        <tissue evidence="2">Leaves</tissue>
    </source>
</reference>
<dbReference type="GO" id="GO:0005737">
    <property type="term" value="C:cytoplasm"/>
    <property type="evidence" value="ECO:0000318"/>
    <property type="project" value="GO_Central"/>
</dbReference>
<dbReference type="EMBL" id="MNCJ02000330">
    <property type="protein sequence ID" value="KAF5766687.1"/>
    <property type="molecule type" value="Genomic_DNA"/>
</dbReference>
<dbReference type="GO" id="GO:0045892">
    <property type="term" value="P:negative regulation of DNA-templated transcription"/>
    <property type="evidence" value="ECO:0000318"/>
    <property type="project" value="GO_Central"/>
</dbReference>
<dbReference type="Gramene" id="mRNA:HanXRQr2_Chr15g0718351">
    <property type="protein sequence ID" value="CDS:HanXRQr2_Chr15g0718351.1"/>
    <property type="gene ID" value="HanXRQr2_Chr15g0718351"/>
</dbReference>
<evidence type="ECO:0000313" key="3">
    <source>
        <dbReference type="Proteomes" id="UP000215914"/>
    </source>
</evidence>
<evidence type="ECO:0000313" key="1">
    <source>
        <dbReference type="EMBL" id="KAF5766687.1"/>
    </source>
</evidence>
<sequence>MDESAVSSDPVVALLLDEVVVKDWCKWTFKNIIAELKPIYNLNVEEVKERSNVLLKFTARLACILYVLEVLESSFKGSLSAQLQDIHHLQENILKTKQHMEMLIWYTRHQHLEYLNRHASFPSWRSDVRERKSTAIKHAWPAPTEISTPDGEILFIHDALSNLDPQQEYTPDRDYELEIASLQKDEDFSLSRAKIEGLIGSYPFKNLRSTIDVLFLYGSSDLVVAKQAIFLYYLFDRLWKDTGWAICIQNAIVYLWHKWKSKLLKKDNLLMCLFLVQRLLVIDIIIVEQAGLPGCRGMLDLCRIAIKIDNKESHIQDSFNCVIKAATAFEFAQKLHAFLFNCARSTTTCSNSVAYFHADEEYSKFGFDSFD</sequence>
<dbReference type="GO" id="GO:0005634">
    <property type="term" value="C:nucleus"/>
    <property type="evidence" value="ECO:0000318"/>
    <property type="project" value="GO_Central"/>
</dbReference>
<dbReference type="AlphaFoldDB" id="A0A251SCJ6"/>
<reference evidence="1 3" key="1">
    <citation type="journal article" date="2017" name="Nature">
        <title>The sunflower genome provides insights into oil metabolism, flowering and Asterid evolution.</title>
        <authorList>
            <person name="Badouin H."/>
            <person name="Gouzy J."/>
            <person name="Grassa C.J."/>
            <person name="Murat F."/>
            <person name="Staton S.E."/>
            <person name="Cottret L."/>
            <person name="Lelandais-Briere C."/>
            <person name="Owens G.L."/>
            <person name="Carrere S."/>
            <person name="Mayjonade B."/>
            <person name="Legrand L."/>
            <person name="Gill N."/>
            <person name="Kane N.C."/>
            <person name="Bowers J.E."/>
            <person name="Hubner S."/>
            <person name="Bellec A."/>
            <person name="Berard A."/>
            <person name="Berges H."/>
            <person name="Blanchet N."/>
            <person name="Boniface M.C."/>
            <person name="Brunel D."/>
            <person name="Catrice O."/>
            <person name="Chaidir N."/>
            <person name="Claudel C."/>
            <person name="Donnadieu C."/>
            <person name="Faraut T."/>
            <person name="Fievet G."/>
            <person name="Helmstetter N."/>
            <person name="King M."/>
            <person name="Knapp S.J."/>
            <person name="Lai Z."/>
            <person name="Le Paslier M.C."/>
            <person name="Lippi Y."/>
            <person name="Lorenzon L."/>
            <person name="Mandel J.R."/>
            <person name="Marage G."/>
            <person name="Marchand G."/>
            <person name="Marquand E."/>
            <person name="Bret-Mestries E."/>
            <person name="Morien E."/>
            <person name="Nambeesan S."/>
            <person name="Nguyen T."/>
            <person name="Pegot-Espagnet P."/>
            <person name="Pouilly N."/>
            <person name="Raftis F."/>
            <person name="Sallet E."/>
            <person name="Schiex T."/>
            <person name="Thomas J."/>
            <person name="Vandecasteele C."/>
            <person name="Vares D."/>
            <person name="Vear F."/>
            <person name="Vautrin S."/>
            <person name="Crespi M."/>
            <person name="Mangin B."/>
            <person name="Burke J.M."/>
            <person name="Salse J."/>
            <person name="Munos S."/>
            <person name="Vincourt P."/>
            <person name="Rieseberg L.H."/>
            <person name="Langlade N.B."/>
        </authorList>
    </citation>
    <scope>NUCLEOTIDE SEQUENCE [LARGE SCALE GENOMIC DNA]</scope>
    <source>
        <strain evidence="3">cv. SF193</strain>
        <tissue evidence="1">Leaves</tissue>
    </source>
</reference>
<dbReference type="GO" id="GO:0016567">
    <property type="term" value="P:protein ubiquitination"/>
    <property type="evidence" value="ECO:0007669"/>
    <property type="project" value="InterPro"/>
</dbReference>
<evidence type="ECO:0000313" key="2">
    <source>
        <dbReference type="EMBL" id="OTF96584.1"/>
    </source>
</evidence>
<dbReference type="Proteomes" id="UP000215914">
    <property type="component" value="Chromosome 15"/>
</dbReference>
<gene>
    <name evidence="2" type="ORF">HannXRQ_Chr15g0495741</name>
    <name evidence="1" type="ORF">HanXRQr2_Chr15g0718351</name>
</gene>
<reference evidence="1" key="3">
    <citation type="submission" date="2020-06" db="EMBL/GenBank/DDBJ databases">
        <title>Helianthus annuus Genome sequencing and assembly Release 2.</title>
        <authorList>
            <person name="Gouzy J."/>
            <person name="Langlade N."/>
            <person name="Munos S."/>
        </authorList>
    </citation>
    <scope>NUCLEOTIDE SEQUENCE</scope>
    <source>
        <tissue evidence="1">Leaves</tissue>
    </source>
</reference>
<dbReference type="PANTHER" id="PTHR47358">
    <property type="entry name" value="E3 UBIQUITIN-PROTEIN LIGASE HOS1"/>
    <property type="match status" value="1"/>
</dbReference>
<dbReference type="STRING" id="4232.A0A251SCJ6"/>
<protein>
    <submittedName>
        <fullName evidence="1 2">ELYS-like domain-containing protein</fullName>
    </submittedName>
</protein>
<dbReference type="GO" id="GO:0004842">
    <property type="term" value="F:ubiquitin-protein transferase activity"/>
    <property type="evidence" value="ECO:0000318"/>
    <property type="project" value="GO_Central"/>
</dbReference>
<dbReference type="PANTHER" id="PTHR47358:SF2">
    <property type="entry name" value="E3 UBIQUITIN-PROTEIN LIGASE HOS1"/>
    <property type="match status" value="1"/>
</dbReference>